<gene>
    <name evidence="1" type="ORF">C9F07_01285</name>
</gene>
<protein>
    <submittedName>
        <fullName evidence="1">Nucleoside triphosphate hydrolase</fullName>
    </submittedName>
</protein>
<evidence type="ECO:0000313" key="2">
    <source>
        <dbReference type="Proteomes" id="UP000298196"/>
    </source>
</evidence>
<feature type="non-terminal residue" evidence="1">
    <location>
        <position position="56"/>
    </location>
</feature>
<reference evidence="1 2" key="1">
    <citation type="submission" date="2018-03" db="EMBL/GenBank/DDBJ databases">
        <title>Non-Typhoidal Salmonella genome sequencing and assembly.</title>
        <authorList>
            <person name="Matchawe C."/>
        </authorList>
    </citation>
    <scope>NUCLEOTIDE SEQUENCE [LARGE SCALE GENOMIC DNA]</scope>
    <source>
        <strain evidence="1 2">22sa</strain>
    </source>
</reference>
<sequence>MFSVRRYRHKRNSLNIDTREITLEPAATARVLSLCGPLDDNINQVDRRLGKEGHRR</sequence>
<evidence type="ECO:0000313" key="1">
    <source>
        <dbReference type="EMBL" id="TGE30035.1"/>
    </source>
</evidence>
<proteinExistence type="predicted"/>
<dbReference type="GO" id="GO:0016787">
    <property type="term" value="F:hydrolase activity"/>
    <property type="evidence" value="ECO:0007669"/>
    <property type="project" value="UniProtKB-KW"/>
</dbReference>
<accession>A0A4Z0QK00</accession>
<comment type="caution">
    <text evidence="1">The sequence shown here is derived from an EMBL/GenBank/DDBJ whole genome shotgun (WGS) entry which is preliminary data.</text>
</comment>
<keyword evidence="1" id="KW-0378">Hydrolase</keyword>
<name>A0A4Z0QK00_SALET</name>
<dbReference type="EMBL" id="PYKI01000190">
    <property type="protein sequence ID" value="TGE30035.1"/>
    <property type="molecule type" value="Genomic_DNA"/>
</dbReference>
<keyword evidence="2" id="KW-1185">Reference proteome</keyword>
<dbReference type="AlphaFoldDB" id="A0A4Z0QK00"/>
<organism evidence="1 2">
    <name type="scientific">Salmonella enterica subsp. enterica serovar Poona</name>
    <dbReference type="NCBI Taxonomy" id="436295"/>
    <lineage>
        <taxon>Bacteria</taxon>
        <taxon>Pseudomonadati</taxon>
        <taxon>Pseudomonadota</taxon>
        <taxon>Gammaproteobacteria</taxon>
        <taxon>Enterobacterales</taxon>
        <taxon>Enterobacteriaceae</taxon>
        <taxon>Salmonella</taxon>
    </lineage>
</organism>
<dbReference type="Proteomes" id="UP000298196">
    <property type="component" value="Unassembled WGS sequence"/>
</dbReference>